<dbReference type="KEGG" id="trz:GWP43_13520"/>
<dbReference type="Proteomes" id="UP000464374">
    <property type="component" value="Chromosome"/>
</dbReference>
<dbReference type="AlphaFoldDB" id="A0A6P1Y4J5"/>
<dbReference type="InterPro" id="IPR010090">
    <property type="entry name" value="Phage_tape_meas"/>
</dbReference>
<proteinExistence type="predicted"/>
<keyword evidence="1" id="KW-1133">Transmembrane helix</keyword>
<dbReference type="EMBL" id="CP048020">
    <property type="protein sequence ID" value="QHX44309.1"/>
    <property type="molecule type" value="Genomic_DNA"/>
</dbReference>
<sequence>MANFVTSITLQFKDAFSSGFANAQNSMAGMKDAIGEINRNKDMFDLAGDLSLMSGRFDELSGKITSMMDAPSTLAGSFQSTMKNIQTITGMSSDEIEKLGGELNRIGGRNAAGTLAVAAAYNDVAGGITNVEAQMPVMMNAISLAEAGQADLGTATNGLVKIMNSYGFSVSKAATEEERKADISQKAAWASDVMTQAVGMGVGSMEEFISAMSPISGLASSVGIGFDEIGSTMAYMTATTDTASTAGTKLQSFMIALQKPSKELSAALASVGISSGSAMLEEYGLAESARIVQSAFAGNQDAMVAAMGRAEAMQAVIALTGDAYSDFAKQFGSSMKGITEVSQAIQTESYESKTGRLQAINDSLKIKIGDDINAIKGFFVDMQTSFLTDVVSPMMDSPVGEVFQRIAAFAGIAAGGVLRLGSGVLNTATQLVTLTTTISNAGGITKLFSSTLGTLKNAVTGIGSSLMSLIAPLWAKITATFTATAAESGFATALWATAGAMWAVLWPVLAIVAAGALIVKIISEVVSGWDSVTAAFQNGGILAALLQIGKLMLSAVIAPIQWFIELLAKIPGVDSYLQPAVDKLQEFRNSLKGKSAEEMGSEAAVTVKSETSTEFTGIDTGELSTSIQGLQKQIGSKPMEGAKALGVNDDGGAALTAEHMAAAARKGVAVSSLTSNASDAFMGAGAGGYSALSENAHEDMHVQFSEAMVQKNAATIPLFREEKKEAAPTNQTFKIENIYLQADDCKTLFDFIRQLEFAVGQGVAV</sequence>
<keyword evidence="1" id="KW-0472">Membrane</keyword>
<evidence type="ECO:0000259" key="2">
    <source>
        <dbReference type="Pfam" id="PF10145"/>
    </source>
</evidence>
<evidence type="ECO:0000313" key="3">
    <source>
        <dbReference type="EMBL" id="QHX44309.1"/>
    </source>
</evidence>
<accession>A0A6P1Y4J5</accession>
<name>A0A6P1Y4J5_9SPIR</name>
<dbReference type="RefSeq" id="WP_162664584.1">
    <property type="nucleotide sequence ID" value="NZ_CP048020.1"/>
</dbReference>
<gene>
    <name evidence="3" type="ORF">GWP43_13520</name>
</gene>
<dbReference type="NCBIfam" id="TIGR01760">
    <property type="entry name" value="tape_meas_TP901"/>
    <property type="match status" value="1"/>
</dbReference>
<feature type="transmembrane region" description="Helical" evidence="1">
    <location>
        <begin position="493"/>
        <end position="519"/>
    </location>
</feature>
<organism evidence="3 4">
    <name type="scientific">Treponema vincentii</name>
    <dbReference type="NCBI Taxonomy" id="69710"/>
    <lineage>
        <taxon>Bacteria</taxon>
        <taxon>Pseudomonadati</taxon>
        <taxon>Spirochaetota</taxon>
        <taxon>Spirochaetia</taxon>
        <taxon>Spirochaetales</taxon>
        <taxon>Treponemataceae</taxon>
        <taxon>Treponema</taxon>
    </lineage>
</organism>
<reference evidence="3 4" key="1">
    <citation type="submission" date="2020-01" db="EMBL/GenBank/DDBJ databases">
        <title>Complete genome sequence of a human oral phylogroup 1 Treponema sp. strain ATCC 700766, originally isolated from periodontitis dental plaque.</title>
        <authorList>
            <person name="Chan Y."/>
            <person name="Huo Y.-B."/>
            <person name="Yu X.-L."/>
            <person name="Zeng H."/>
            <person name="Leung W.-K."/>
            <person name="Watt R.M."/>
        </authorList>
    </citation>
    <scope>NUCLEOTIDE SEQUENCE [LARGE SCALE GENOMIC DNA]</scope>
    <source>
        <strain evidence="3 4">OMZ 804</strain>
    </source>
</reference>
<feature type="domain" description="Phage tail tape measure protein" evidence="2">
    <location>
        <begin position="117"/>
        <end position="306"/>
    </location>
</feature>
<protein>
    <submittedName>
        <fullName evidence="3">Phage tail tape measure protein</fullName>
    </submittedName>
</protein>
<feature type="transmembrane region" description="Helical" evidence="1">
    <location>
        <begin position="540"/>
        <end position="564"/>
    </location>
</feature>
<evidence type="ECO:0000313" key="4">
    <source>
        <dbReference type="Proteomes" id="UP000464374"/>
    </source>
</evidence>
<evidence type="ECO:0000256" key="1">
    <source>
        <dbReference type="SAM" id="Phobius"/>
    </source>
</evidence>
<keyword evidence="1" id="KW-0812">Transmembrane</keyword>
<dbReference type="Pfam" id="PF10145">
    <property type="entry name" value="PhageMin_Tail"/>
    <property type="match status" value="1"/>
</dbReference>